<accession>A0A371DWA1</accession>
<evidence type="ECO:0000259" key="2">
    <source>
        <dbReference type="Pfam" id="PF25534"/>
    </source>
</evidence>
<dbReference type="InterPro" id="IPR057678">
    <property type="entry name" value="DUF7918"/>
</dbReference>
<evidence type="ECO:0000256" key="1">
    <source>
        <dbReference type="SAM" id="MobiDB-lite"/>
    </source>
</evidence>
<organism evidence="3 4">
    <name type="scientific">Lentinus brumalis</name>
    <dbReference type="NCBI Taxonomy" id="2498619"/>
    <lineage>
        <taxon>Eukaryota</taxon>
        <taxon>Fungi</taxon>
        <taxon>Dikarya</taxon>
        <taxon>Basidiomycota</taxon>
        <taxon>Agaricomycotina</taxon>
        <taxon>Agaricomycetes</taxon>
        <taxon>Polyporales</taxon>
        <taxon>Polyporaceae</taxon>
        <taxon>Lentinus</taxon>
    </lineage>
</organism>
<reference evidence="3 4" key="1">
    <citation type="journal article" date="2018" name="Biotechnol. Biofuels">
        <title>Integrative visual omics of the white-rot fungus Polyporus brumalis exposes the biotechnological potential of its oxidative enzymes for delignifying raw plant biomass.</title>
        <authorList>
            <person name="Miyauchi S."/>
            <person name="Rancon A."/>
            <person name="Drula E."/>
            <person name="Hage H."/>
            <person name="Chaduli D."/>
            <person name="Favel A."/>
            <person name="Grisel S."/>
            <person name="Henrissat B."/>
            <person name="Herpoel-Gimbert I."/>
            <person name="Ruiz-Duenas F.J."/>
            <person name="Chevret D."/>
            <person name="Hainaut M."/>
            <person name="Lin J."/>
            <person name="Wang M."/>
            <person name="Pangilinan J."/>
            <person name="Lipzen A."/>
            <person name="Lesage-Meessen L."/>
            <person name="Navarro D."/>
            <person name="Riley R."/>
            <person name="Grigoriev I.V."/>
            <person name="Zhou S."/>
            <person name="Raouche S."/>
            <person name="Rosso M.N."/>
        </authorList>
    </citation>
    <scope>NUCLEOTIDE SEQUENCE [LARGE SCALE GENOMIC DNA]</scope>
    <source>
        <strain evidence="3 4">BRFM 1820</strain>
    </source>
</reference>
<dbReference type="Pfam" id="PF25534">
    <property type="entry name" value="DUF7918"/>
    <property type="match status" value="1"/>
</dbReference>
<protein>
    <recommendedName>
        <fullName evidence="2">DUF7918 domain-containing protein</fullName>
    </recommendedName>
</protein>
<keyword evidence="4" id="KW-1185">Reference proteome</keyword>
<gene>
    <name evidence="3" type="ORF">OH76DRAFT_1369822</name>
</gene>
<feature type="compositionally biased region" description="Low complexity" evidence="1">
    <location>
        <begin position="285"/>
        <end position="297"/>
    </location>
</feature>
<evidence type="ECO:0000313" key="3">
    <source>
        <dbReference type="EMBL" id="RDX56781.1"/>
    </source>
</evidence>
<name>A0A371DWA1_9APHY</name>
<feature type="region of interest" description="Disordered" evidence="1">
    <location>
        <begin position="220"/>
        <end position="332"/>
    </location>
</feature>
<dbReference type="EMBL" id="KZ857380">
    <property type="protein sequence ID" value="RDX56781.1"/>
    <property type="molecule type" value="Genomic_DNA"/>
</dbReference>
<feature type="compositionally biased region" description="Acidic residues" evidence="1">
    <location>
        <begin position="323"/>
        <end position="332"/>
    </location>
</feature>
<dbReference type="Proteomes" id="UP000256964">
    <property type="component" value="Unassembled WGS sequence"/>
</dbReference>
<sequence>MLDHRGFSAWITSNDLELVEFEPRTNNNNHTVTCWIVGTVGSTFVVHWRDHGSMVDSASYIYFDGFKVSGQYLHGEGEELRRGIRVSEEEERPFVFSAIGPNDRAGFDGKPPDKNVGSIMLQILLIKRVGEREPNPIRPPPNVIRGLRQEGDVAIRYGDVRPAPMQKRTWKMVPFNPEAPGPYVTFIFRYRSKDWLLSQGIIGEHETLWRIPDHPPASTLSIADLPPVEHSDEEGGPTPGRVSSPGSPRILRSPAPPASAPASSAASSFQALGRGPRPQAPTETSRIASSSSIRSFSGTWDPNRPNDEYEQWNEYQPEYRPEDLDDAIDNYY</sequence>
<dbReference type="AlphaFoldDB" id="A0A371DWA1"/>
<feature type="domain" description="DUF7918" evidence="2">
    <location>
        <begin position="10"/>
        <end position="202"/>
    </location>
</feature>
<dbReference type="OrthoDB" id="3237202at2759"/>
<proteinExistence type="predicted"/>
<evidence type="ECO:0000313" key="4">
    <source>
        <dbReference type="Proteomes" id="UP000256964"/>
    </source>
</evidence>